<dbReference type="PANTHER" id="PTHR46033:SF8">
    <property type="entry name" value="PROTEIN MAINTENANCE OF MERISTEMS-LIKE"/>
    <property type="match status" value="1"/>
</dbReference>
<dbReference type="RefSeq" id="XP_040962106.1">
    <property type="nucleotide sequence ID" value="XM_041106172.1"/>
</dbReference>
<feature type="domain" description="Aminotransferase-like plant mobile" evidence="2">
    <location>
        <begin position="28"/>
        <end position="372"/>
    </location>
</feature>
<feature type="compositionally biased region" description="Polar residues" evidence="1">
    <location>
        <begin position="546"/>
        <end position="555"/>
    </location>
</feature>
<dbReference type="Pfam" id="PF10536">
    <property type="entry name" value="PMD"/>
    <property type="match status" value="1"/>
</dbReference>
<dbReference type="InterPro" id="IPR019557">
    <property type="entry name" value="AminoTfrase-like_pln_mobile"/>
</dbReference>
<feature type="compositionally biased region" description="Basic and acidic residues" evidence="1">
    <location>
        <begin position="393"/>
        <end position="406"/>
    </location>
</feature>
<dbReference type="PANTHER" id="PTHR46033">
    <property type="entry name" value="PROTEIN MAIN-LIKE 2"/>
    <property type="match status" value="1"/>
</dbReference>
<feature type="compositionally biased region" description="Polar residues" evidence="1">
    <location>
        <begin position="418"/>
        <end position="432"/>
    </location>
</feature>
<feature type="region of interest" description="Disordered" evidence="1">
    <location>
        <begin position="393"/>
        <end position="432"/>
    </location>
</feature>
<evidence type="ECO:0000256" key="1">
    <source>
        <dbReference type="SAM" id="MobiDB-lite"/>
    </source>
</evidence>
<feature type="region of interest" description="Disordered" evidence="1">
    <location>
        <begin position="537"/>
        <end position="598"/>
    </location>
</feature>
<dbReference type="GeneID" id="121223775"/>
<accession>A0ABM3B4X1</accession>
<keyword evidence="3" id="KW-1185">Reference proteome</keyword>
<reference evidence="4" key="2">
    <citation type="submission" date="2025-08" db="UniProtKB">
        <authorList>
            <consortium name="RefSeq"/>
        </authorList>
    </citation>
    <scope>IDENTIFICATION</scope>
</reference>
<gene>
    <name evidence="4" type="primary">LOC121223775</name>
</gene>
<name>A0ABM3B4X1_GOSHI</name>
<dbReference type="Proteomes" id="UP000818029">
    <property type="component" value="Chromosome D11"/>
</dbReference>
<dbReference type="InterPro" id="IPR044824">
    <property type="entry name" value="MAIN-like"/>
</dbReference>
<sequence>MHAPPSPLVENYLREASFWHVATVGRGCKVDPKLISVLIERWRPETHTFHLPCGECTITLEDVSLQLGLPMDGYPVTGSAQSSDWGAVCYELLGSIPEKIEGGKVDTGRLRDTFPNPNEDSTEIERIRYARAYILQLIRGYLMPDMSPSRVHLRRLLKLVDFRAAGELSWGSAVLATLYREMCGATRLRRAKIGGCLSLLQSWAQFHFPFLRPRLYHPYTFLLITKWNHPASHARLPSSLEDIRLLLDQRSKAQFQWTPYEDPAIRTVIPEEFLQNSNAWHVKVVLINYATVEPHQSDIVLRQFGCRQPIPVDPEVFDNQHKVDLRQLNTDWTRYWSEYMKMWEDRYEYIPTREPIIVPELACVPEYMPWFRIYGKPYLLTLEERQRQICVERERRGPLNPRRQDDEGSLSTRPRHSPGSSSAAMQSPGPTIALTQSPDVAVQLMIPTQPPFQMMPGAFPSPYMYLNPYMYLFPSPMAGWSQMPSSAPFPVMPNGPPMYRPAAHDGLQEGLSGSYSFYQSPSTYGFQTPLPFVLQTPPHTLFFEGGSSSQAQQPDTVPEEPESPPEEQQSPPEVRERRNPARNRRRPPFGTEPPEHRH</sequence>
<evidence type="ECO:0000313" key="3">
    <source>
        <dbReference type="Proteomes" id="UP000818029"/>
    </source>
</evidence>
<evidence type="ECO:0000259" key="2">
    <source>
        <dbReference type="Pfam" id="PF10536"/>
    </source>
</evidence>
<proteinExistence type="predicted"/>
<protein>
    <submittedName>
        <fullName evidence="4">Protein MAINTENANCE OF MERISTEMS-like</fullName>
    </submittedName>
</protein>
<organism evidence="3 4">
    <name type="scientific">Gossypium hirsutum</name>
    <name type="common">Upland cotton</name>
    <name type="synonym">Gossypium mexicanum</name>
    <dbReference type="NCBI Taxonomy" id="3635"/>
    <lineage>
        <taxon>Eukaryota</taxon>
        <taxon>Viridiplantae</taxon>
        <taxon>Streptophyta</taxon>
        <taxon>Embryophyta</taxon>
        <taxon>Tracheophyta</taxon>
        <taxon>Spermatophyta</taxon>
        <taxon>Magnoliopsida</taxon>
        <taxon>eudicotyledons</taxon>
        <taxon>Gunneridae</taxon>
        <taxon>Pentapetalae</taxon>
        <taxon>rosids</taxon>
        <taxon>malvids</taxon>
        <taxon>Malvales</taxon>
        <taxon>Malvaceae</taxon>
        <taxon>Malvoideae</taxon>
        <taxon>Gossypium</taxon>
    </lineage>
</organism>
<evidence type="ECO:0000313" key="4">
    <source>
        <dbReference type="RefSeq" id="XP_040962106.1"/>
    </source>
</evidence>
<reference evidence="3" key="1">
    <citation type="journal article" date="2020" name="Nat. Genet.">
        <title>Genomic diversifications of five Gossypium allopolyploid species and their impact on cotton improvement.</title>
        <authorList>
            <person name="Chen Z.J."/>
            <person name="Sreedasyam A."/>
            <person name="Ando A."/>
            <person name="Song Q."/>
            <person name="De Santiago L.M."/>
            <person name="Hulse-Kemp A.M."/>
            <person name="Ding M."/>
            <person name="Ye W."/>
            <person name="Kirkbride R.C."/>
            <person name="Jenkins J."/>
            <person name="Plott C."/>
            <person name="Lovell J."/>
            <person name="Lin Y.M."/>
            <person name="Vaughn R."/>
            <person name="Liu B."/>
            <person name="Simpson S."/>
            <person name="Scheffler B.E."/>
            <person name="Wen L."/>
            <person name="Saski C.A."/>
            <person name="Grover C.E."/>
            <person name="Hu G."/>
            <person name="Conover J.L."/>
            <person name="Carlson J.W."/>
            <person name="Shu S."/>
            <person name="Boston L.B."/>
            <person name="Williams M."/>
            <person name="Peterson D.G."/>
            <person name="McGee K."/>
            <person name="Jones D.C."/>
            <person name="Wendel J.F."/>
            <person name="Stelly D.M."/>
            <person name="Grimwood J."/>
            <person name="Schmutz J."/>
        </authorList>
    </citation>
    <scope>NUCLEOTIDE SEQUENCE [LARGE SCALE GENOMIC DNA]</scope>
    <source>
        <strain evidence="3">cv. TM-1</strain>
    </source>
</reference>